<proteinExistence type="predicted"/>
<evidence type="ECO:0000313" key="1">
    <source>
        <dbReference type="EMBL" id="NKI45311.1"/>
    </source>
</evidence>
<accession>A0ABX1HA83</accession>
<sequence>MGTRGSGGRAEPPVAVVGWAEAWEFRLDTEERPARGRRKKAVHGPLAFRVPGGWGEQRVLAPCAFPAGEDSSLGRFTGLRVCTDPAGVTLLCSVGAAEDEAGMRAFPVRDAAGAEIGRVRTAAPLRKVLNPEWFLDQPGRPEVVSRHDWARGSASEVVLRGAGKATLSVLGSMLSPGEGGDRPSARRAREWRADGELVMTSDANRAFLLRADWLDRRLVFAYALLRTRVSRKHPALALLPES</sequence>
<dbReference type="EMBL" id="JAAWWP010000031">
    <property type="protein sequence ID" value="NKI45311.1"/>
    <property type="molecule type" value="Genomic_DNA"/>
</dbReference>
<dbReference type="Proteomes" id="UP000772196">
    <property type="component" value="Unassembled WGS sequence"/>
</dbReference>
<reference evidence="1 2" key="1">
    <citation type="submission" date="2020-04" db="EMBL/GenBank/DDBJ databases">
        <title>Phylogenetic Diversity and Antibacterial Activity against Ralstonia solanacearum of Endophytic Actinomycete Isolated from Moss.</title>
        <authorList>
            <person name="Zhuang X."/>
        </authorList>
    </citation>
    <scope>NUCLEOTIDE SEQUENCE [LARGE SCALE GENOMIC DNA]</scope>
    <source>
        <strain evidence="1 2">LD120</strain>
    </source>
</reference>
<protein>
    <submittedName>
        <fullName evidence="1">Uncharacterized protein</fullName>
    </submittedName>
</protein>
<gene>
    <name evidence="1" type="ORF">HFV08_29535</name>
</gene>
<evidence type="ECO:0000313" key="2">
    <source>
        <dbReference type="Proteomes" id="UP000772196"/>
    </source>
</evidence>
<organism evidence="1 2">
    <name type="scientific">Streptomyces physcomitrii</name>
    <dbReference type="NCBI Taxonomy" id="2724184"/>
    <lineage>
        <taxon>Bacteria</taxon>
        <taxon>Bacillati</taxon>
        <taxon>Actinomycetota</taxon>
        <taxon>Actinomycetes</taxon>
        <taxon>Kitasatosporales</taxon>
        <taxon>Streptomycetaceae</taxon>
        <taxon>Streptomyces</taxon>
    </lineage>
</organism>
<comment type="caution">
    <text evidence="1">The sequence shown here is derived from an EMBL/GenBank/DDBJ whole genome shotgun (WGS) entry which is preliminary data.</text>
</comment>
<dbReference type="RefSeq" id="WP_168543647.1">
    <property type="nucleotide sequence ID" value="NZ_JAAWWP010000031.1"/>
</dbReference>
<name>A0ABX1HA83_9ACTN</name>
<keyword evidence="2" id="KW-1185">Reference proteome</keyword>